<feature type="transmembrane region" description="Helical" evidence="1">
    <location>
        <begin position="26"/>
        <end position="44"/>
    </location>
</feature>
<dbReference type="PANTHER" id="PTHR40106">
    <property type="entry name" value="INNER MEMBRANE PROTEIN RCLC"/>
    <property type="match status" value="1"/>
</dbReference>
<protein>
    <submittedName>
        <fullName evidence="2">Membrane protein</fullName>
    </submittedName>
</protein>
<keyword evidence="1" id="KW-0812">Transmembrane</keyword>
<dbReference type="Proteomes" id="UP000033352">
    <property type="component" value="Unassembled WGS sequence"/>
</dbReference>
<reference evidence="2 3" key="1">
    <citation type="submission" date="2015-03" db="EMBL/GenBank/DDBJ databases">
        <authorList>
            <person name="McCorrison J."/>
            <person name="Sanka R."/>
            <person name="Adams M."/>
            <person name="Brinkac L."/>
            <person name="Nierman W."/>
            <person name="Sutton G."/>
            <person name="Nelson K."/>
            <person name="Kiedrowski L."/>
            <person name="Guerrero D."/>
            <person name="Bonomo R."/>
        </authorList>
    </citation>
    <scope>NUCLEOTIDE SEQUENCE [LARGE SCALE GENOMIC DNA]</scope>
    <source>
        <strain evidence="2 3">35699</strain>
    </source>
</reference>
<gene>
    <name evidence="2" type="ORF">SS37_23725</name>
</gene>
<keyword evidence="1" id="KW-1133">Transmembrane helix</keyword>
<feature type="transmembrane region" description="Helical" evidence="1">
    <location>
        <begin position="64"/>
        <end position="89"/>
    </location>
</feature>
<evidence type="ECO:0000313" key="3">
    <source>
        <dbReference type="Proteomes" id="UP000033352"/>
    </source>
</evidence>
<comment type="caution">
    <text evidence="2">The sequence shown here is derived from an EMBL/GenBank/DDBJ whole genome shotgun (WGS) entry which is preliminary data.</text>
</comment>
<name>A0A0F1A3Z0_9ENTR</name>
<accession>A0A0F1A3Z0</accession>
<proteinExistence type="predicted"/>
<dbReference type="InterPro" id="IPR007339">
    <property type="entry name" value="RclC-like"/>
</dbReference>
<dbReference type="OrthoDB" id="1118972at2"/>
<dbReference type="EMBL" id="JZYX01000075">
    <property type="protein sequence ID" value="KJN16517.1"/>
    <property type="molecule type" value="Genomic_DNA"/>
</dbReference>
<dbReference type="RefSeq" id="WP_003464991.1">
    <property type="nucleotide sequence ID" value="NZ_JZYX01000075.1"/>
</dbReference>
<dbReference type="AlphaFoldDB" id="A0A0F1A3Z0"/>
<dbReference type="Pfam" id="PF04224">
    <property type="entry name" value="DUF417"/>
    <property type="match status" value="1"/>
</dbReference>
<dbReference type="GO" id="GO:0005886">
    <property type="term" value="C:plasma membrane"/>
    <property type="evidence" value="ECO:0007669"/>
    <property type="project" value="TreeGrafter"/>
</dbReference>
<evidence type="ECO:0000256" key="1">
    <source>
        <dbReference type="SAM" id="Phobius"/>
    </source>
</evidence>
<dbReference type="GO" id="GO:1901530">
    <property type="term" value="P:response to hypochlorite"/>
    <property type="evidence" value="ECO:0007669"/>
    <property type="project" value="TreeGrafter"/>
</dbReference>
<feature type="transmembrane region" description="Helical" evidence="1">
    <location>
        <begin position="143"/>
        <end position="163"/>
    </location>
</feature>
<evidence type="ECO:0000313" key="2">
    <source>
        <dbReference type="EMBL" id="KJN16517.1"/>
    </source>
</evidence>
<dbReference type="GeneID" id="89546459"/>
<sequence>MKTIGIENSKSSVQAHLTLGTKTMGLGIYGAYLALAIIYFWFGGMKFTHYEAEGLVPLVSNSPLLGWVYSIFSVDMFSSLLGILEISIGTLIAGRMLSPKLSVVGGALSAGLFFTTLSFMFSTPGVIEPSLGFPAISVAPGQFLLKDLGLLAVSIFVAGHSLVELEKRKINA</sequence>
<feature type="transmembrane region" description="Helical" evidence="1">
    <location>
        <begin position="101"/>
        <end position="123"/>
    </location>
</feature>
<keyword evidence="1" id="KW-0472">Membrane</keyword>
<organism evidence="2 3">
    <name type="scientific">Enterobacter sichuanensis</name>
    <dbReference type="NCBI Taxonomy" id="2071710"/>
    <lineage>
        <taxon>Bacteria</taxon>
        <taxon>Pseudomonadati</taxon>
        <taxon>Pseudomonadota</taxon>
        <taxon>Gammaproteobacteria</taxon>
        <taxon>Enterobacterales</taxon>
        <taxon>Enterobacteriaceae</taxon>
        <taxon>Enterobacter</taxon>
        <taxon>Enterobacter cloacae complex</taxon>
    </lineage>
</organism>
<dbReference type="PATRIC" id="fig|1619248.3.peg.4737"/>
<dbReference type="PANTHER" id="PTHR40106:SF1">
    <property type="entry name" value="INNER MEMBRANE PROTEIN RCLC"/>
    <property type="match status" value="1"/>
</dbReference>